<proteinExistence type="predicted"/>
<accession>A0A6B0T7P5</accession>
<dbReference type="InterPro" id="IPR023210">
    <property type="entry name" value="NADP_OxRdtase_dom"/>
</dbReference>
<dbReference type="AlphaFoldDB" id="A0A6B0T7P5"/>
<dbReference type="PANTHER" id="PTHR43364:SF4">
    <property type="entry name" value="NAD(P)-LINKED OXIDOREDUCTASE SUPERFAMILY PROTEIN"/>
    <property type="match status" value="1"/>
</dbReference>
<protein>
    <submittedName>
        <fullName evidence="3">Aldo/keto reductase</fullName>
    </submittedName>
</protein>
<dbReference type="Pfam" id="PF00248">
    <property type="entry name" value="Aldo_ket_red"/>
    <property type="match status" value="1"/>
</dbReference>
<reference evidence="3 4" key="1">
    <citation type="submission" date="2019-12" db="EMBL/GenBank/DDBJ databases">
        <title>Isolation and characterization of three novel carbon monoxide-oxidizing members of Halobacteria from salione crusts and soils.</title>
        <authorList>
            <person name="Myers M.R."/>
            <person name="King G.M."/>
        </authorList>
    </citation>
    <scope>NUCLEOTIDE SEQUENCE [LARGE SCALE GENOMIC DNA]</scope>
    <source>
        <strain evidence="3 4">WSH3</strain>
    </source>
</reference>
<evidence type="ECO:0000313" key="3">
    <source>
        <dbReference type="EMBL" id="MXR50910.1"/>
    </source>
</evidence>
<sequence>MDEIIDSVPMGRTGLEVSEIAFGTWRFGRETAEGNLETDRERAHELLDTYESAGGRFIDTADVYGGGDSEQWIGEWLEDRDREDFVIASKIYWPTREDDPNGNGLSRKHLRRQIDLMLDRLGTDYLDVLYIHRWDEATPARELMRTLDGFVQDGKVNYLGASTFVPNTWRIAEANELARQYGWEPFTVTQPRYNLVDREIEGEYMDFCSEHDLAVFPWSPLAQGFLTGKYERGEGTPEDSTASDTDGWEDRYLTEENFDTLDVVREVAEEVDASEAQVALAYQRAHPDLTAPIVGARTVEQLEENLRAATVDLSDEQFERLEAAGDGPFADLA</sequence>
<evidence type="ECO:0000256" key="1">
    <source>
        <dbReference type="ARBA" id="ARBA00023002"/>
    </source>
</evidence>
<dbReference type="GO" id="GO:0005829">
    <property type="term" value="C:cytosol"/>
    <property type="evidence" value="ECO:0007669"/>
    <property type="project" value="UniProtKB-ARBA"/>
</dbReference>
<feature type="domain" description="NADP-dependent oxidoreductase" evidence="2">
    <location>
        <begin position="19"/>
        <end position="324"/>
    </location>
</feature>
<comment type="caution">
    <text evidence="3">The sequence shown here is derived from an EMBL/GenBank/DDBJ whole genome shotgun (WGS) entry which is preliminary data.</text>
</comment>
<name>A0A6B0T7P5_9EURY</name>
<dbReference type="EMBL" id="WUUT01000001">
    <property type="protein sequence ID" value="MXR50910.1"/>
    <property type="molecule type" value="Genomic_DNA"/>
</dbReference>
<dbReference type="InterPro" id="IPR036812">
    <property type="entry name" value="NAD(P)_OxRdtase_dom_sf"/>
</dbReference>
<dbReference type="Gene3D" id="3.20.20.100">
    <property type="entry name" value="NADP-dependent oxidoreductase domain"/>
    <property type="match status" value="1"/>
</dbReference>
<dbReference type="FunFam" id="3.20.20.100:FF:000004">
    <property type="entry name" value="Oxidoreductase, aldo/keto reductase"/>
    <property type="match status" value="1"/>
</dbReference>
<dbReference type="Proteomes" id="UP000466535">
    <property type="component" value="Unassembled WGS sequence"/>
</dbReference>
<dbReference type="SUPFAM" id="SSF51430">
    <property type="entry name" value="NAD(P)-linked oxidoreductase"/>
    <property type="match status" value="1"/>
</dbReference>
<dbReference type="RefSeq" id="WP_159762995.1">
    <property type="nucleotide sequence ID" value="NZ_WUUT01000001.1"/>
</dbReference>
<dbReference type="GO" id="GO:0016491">
    <property type="term" value="F:oxidoreductase activity"/>
    <property type="evidence" value="ECO:0007669"/>
    <property type="project" value="UniProtKB-KW"/>
</dbReference>
<organism evidence="3 4">
    <name type="scientific">Halovenus carboxidivorans</name>
    <dbReference type="NCBI Taxonomy" id="2692199"/>
    <lineage>
        <taxon>Archaea</taxon>
        <taxon>Methanobacteriati</taxon>
        <taxon>Methanobacteriota</taxon>
        <taxon>Stenosarchaea group</taxon>
        <taxon>Halobacteria</taxon>
        <taxon>Halobacteriales</taxon>
        <taxon>Haloarculaceae</taxon>
        <taxon>Halovenus</taxon>
    </lineage>
</organism>
<gene>
    <name evidence="3" type="ORF">GRX03_04715</name>
</gene>
<dbReference type="InterPro" id="IPR050523">
    <property type="entry name" value="AKR_Detox_Biosynth"/>
</dbReference>
<dbReference type="OrthoDB" id="7236at2157"/>
<keyword evidence="4" id="KW-1185">Reference proteome</keyword>
<evidence type="ECO:0000259" key="2">
    <source>
        <dbReference type="Pfam" id="PF00248"/>
    </source>
</evidence>
<evidence type="ECO:0000313" key="4">
    <source>
        <dbReference type="Proteomes" id="UP000466535"/>
    </source>
</evidence>
<keyword evidence="1" id="KW-0560">Oxidoreductase</keyword>
<dbReference type="PANTHER" id="PTHR43364">
    <property type="entry name" value="NADH-SPECIFIC METHYLGLYOXAL REDUCTASE-RELATED"/>
    <property type="match status" value="1"/>
</dbReference>
<dbReference type="CDD" id="cd19081">
    <property type="entry name" value="AKR_AKR9C1"/>
    <property type="match status" value="1"/>
</dbReference>